<dbReference type="PANTHER" id="PTHR42146:SF1">
    <property type="entry name" value="OLIGORIBONUCLEASE NRNB"/>
    <property type="match status" value="1"/>
</dbReference>
<dbReference type="InterPro" id="IPR038763">
    <property type="entry name" value="DHH_sf"/>
</dbReference>
<dbReference type="SUPFAM" id="SSF64182">
    <property type="entry name" value="DHH phosphoesterases"/>
    <property type="match status" value="1"/>
</dbReference>
<protein>
    <submittedName>
        <fullName evidence="1">Uncharacterized protein</fullName>
    </submittedName>
</protein>
<proteinExistence type="predicted"/>
<dbReference type="AlphaFoldDB" id="A0A060N5K2"/>
<gene>
    <name evidence="1" type="ORF">CBO05P1_111</name>
</gene>
<accession>A0A060N5K2</accession>
<dbReference type="EMBL" id="BA000058">
    <property type="protein sequence ID" value="BAO04830.1"/>
    <property type="molecule type" value="Genomic_DNA"/>
</dbReference>
<dbReference type="Proteomes" id="UP000054164">
    <property type="component" value="Unassembled WGS sequence"/>
</dbReference>
<dbReference type="RefSeq" id="WP_051394082.1">
    <property type="nucleotide sequence ID" value="NZ_BA000058.1"/>
</dbReference>
<reference evidence="1" key="1">
    <citation type="submission" date="2013-10" db="EMBL/GenBank/DDBJ databases">
        <title>Draft genome sequence of Clostridium botulinum type B strain Osaka05.</title>
        <authorList>
            <person name="Sakaguchi Y."/>
            <person name="Hosomi K."/>
            <person name="Uchiyama J."/>
            <person name="Ogura Y."/>
            <person name="Sakaguchi M."/>
            <person name="Kohda T."/>
            <person name="Mukamoto M."/>
            <person name="Misawa N."/>
            <person name="Matsuzaki S."/>
            <person name="Hayashi T."/>
            <person name="Kozaki S."/>
        </authorList>
    </citation>
    <scope>NUCLEOTIDE SEQUENCE</scope>
    <source>
        <strain evidence="1">Osaka05</strain>
    </source>
</reference>
<organism evidence="1">
    <name type="scientific">Clostridium botulinum B str. Osaka05</name>
    <dbReference type="NCBI Taxonomy" id="1407017"/>
    <lineage>
        <taxon>Bacteria</taxon>
        <taxon>Bacillati</taxon>
        <taxon>Bacillota</taxon>
        <taxon>Clostridia</taxon>
        <taxon>Eubacteriales</taxon>
        <taxon>Clostridiaceae</taxon>
        <taxon>Clostridium</taxon>
    </lineage>
</organism>
<dbReference type="HOGENOM" id="CLU_052014_0_0_9"/>
<sequence length="320" mass="37428">MKKVKLFTHTDMDGIGCSILGILAYGKENINIEYCNYNDINEKVKEFYIGSEKNEYDKIFITDISVNKKVATIIEQYYTDETCNPSTQLLDHHPTALELNEYDWAKVQINLNDKEKTSGTRMFYDYLKENGGLNSYQTTYERCINLYDFIEIVRRYDIWQWKADNDLIPKQWNDLFYIMGREDFIKSILYRLTHYDIFDFSDFDLKLLEYKQREINNYIESKDKELIVKNILGYKAGIIFGEQYHSEVGNRLSEIHPELDFIVIINMSKAISYRNIGNKVNLGKDVAEIFGGGGHPNASGSPISNETRSNLINELFNLKF</sequence>
<dbReference type="PANTHER" id="PTHR42146">
    <property type="entry name" value="3',5'-CYCLIC-NUCLEOTIDE PHOSPHODIESTERASE"/>
    <property type="match status" value="1"/>
</dbReference>
<dbReference type="InterPro" id="IPR052968">
    <property type="entry name" value="Nucleotide_metab_enz"/>
</dbReference>
<name>A0A060N5K2_CLOBO</name>
<evidence type="ECO:0000313" key="1">
    <source>
        <dbReference type="EMBL" id="BAO04830.1"/>
    </source>
</evidence>
<dbReference type="Gene3D" id="3.10.310.30">
    <property type="match status" value="1"/>
</dbReference>